<dbReference type="Proteomes" id="UP001529510">
    <property type="component" value="Unassembled WGS sequence"/>
</dbReference>
<evidence type="ECO:0000313" key="2">
    <source>
        <dbReference type="Proteomes" id="UP001529510"/>
    </source>
</evidence>
<reference evidence="1 2" key="1">
    <citation type="submission" date="2024-05" db="EMBL/GenBank/DDBJ databases">
        <title>Genome sequencing and assembly of Indian major carp, Cirrhinus mrigala (Hamilton, 1822).</title>
        <authorList>
            <person name="Mohindra V."/>
            <person name="Chowdhury L.M."/>
            <person name="Lal K."/>
            <person name="Jena J.K."/>
        </authorList>
    </citation>
    <scope>NUCLEOTIDE SEQUENCE [LARGE SCALE GENOMIC DNA]</scope>
    <source>
        <strain evidence="1">CM1030</strain>
        <tissue evidence="1">Blood</tissue>
    </source>
</reference>
<feature type="non-terminal residue" evidence="1">
    <location>
        <position position="1"/>
    </location>
</feature>
<keyword evidence="2" id="KW-1185">Reference proteome</keyword>
<sequence length="53" mass="6204">VFSRNRIQSLIAPFCSRAMDGIGIHLINTWREIPPRYKCFSLPYVVLYIDFEG</sequence>
<gene>
    <name evidence="1" type="ORF">M9458_002095</name>
</gene>
<dbReference type="AlphaFoldDB" id="A0ABD0RZZ3"/>
<dbReference type="EMBL" id="JAMKFB020000001">
    <property type="protein sequence ID" value="KAL0204077.1"/>
    <property type="molecule type" value="Genomic_DNA"/>
</dbReference>
<name>A0ABD0RZZ3_CIRMR</name>
<protein>
    <submittedName>
        <fullName evidence="1">Uncharacterized protein</fullName>
    </submittedName>
</protein>
<accession>A0ABD0RZZ3</accession>
<organism evidence="1 2">
    <name type="scientific">Cirrhinus mrigala</name>
    <name type="common">Mrigala</name>
    <dbReference type="NCBI Taxonomy" id="683832"/>
    <lineage>
        <taxon>Eukaryota</taxon>
        <taxon>Metazoa</taxon>
        <taxon>Chordata</taxon>
        <taxon>Craniata</taxon>
        <taxon>Vertebrata</taxon>
        <taxon>Euteleostomi</taxon>
        <taxon>Actinopterygii</taxon>
        <taxon>Neopterygii</taxon>
        <taxon>Teleostei</taxon>
        <taxon>Ostariophysi</taxon>
        <taxon>Cypriniformes</taxon>
        <taxon>Cyprinidae</taxon>
        <taxon>Labeoninae</taxon>
        <taxon>Labeonini</taxon>
        <taxon>Cirrhinus</taxon>
    </lineage>
</organism>
<comment type="caution">
    <text evidence="1">The sequence shown here is derived from an EMBL/GenBank/DDBJ whole genome shotgun (WGS) entry which is preliminary data.</text>
</comment>
<evidence type="ECO:0000313" key="1">
    <source>
        <dbReference type="EMBL" id="KAL0204077.1"/>
    </source>
</evidence>
<proteinExistence type="predicted"/>